<dbReference type="RefSeq" id="WP_004032859.1">
    <property type="nucleotide sequence ID" value="NZ_AP025586.1"/>
</dbReference>
<evidence type="ECO:0000313" key="2">
    <source>
        <dbReference type="EMBL" id="ATZ60281.1"/>
    </source>
</evidence>
<dbReference type="Proteomes" id="UP000232133">
    <property type="component" value="Chromosome"/>
</dbReference>
<dbReference type="GeneID" id="78817714"/>
<sequence>MFAVELIQSILLIISAILMIISAIGFLTLDKNMNNLIYARIHIVGVFDVAFIIAMIGLQQYLLAGIYLVIAPFTAHAIANAFYNSEDKVNNLKNKEVEVESSDDENPFVHNINKVKEMENKSDESNEDSIKFSISTLEISEDE</sequence>
<keyword evidence="1" id="KW-0812">Transmembrane</keyword>
<accession>A0A2H4U835</accession>
<keyword evidence="1" id="KW-1133">Transmembrane helix</keyword>
<name>A0A2H4U835_METSM</name>
<feature type="transmembrane region" description="Helical" evidence="1">
    <location>
        <begin position="6"/>
        <end position="29"/>
    </location>
</feature>
<gene>
    <name evidence="2" type="ORF">BK798_07520</name>
</gene>
<proteinExistence type="predicted"/>
<reference evidence="2 3" key="1">
    <citation type="submission" date="2016-10" db="EMBL/GenBank/DDBJ databases">
        <authorList>
            <person name="Varghese N."/>
        </authorList>
    </citation>
    <scope>NUCLEOTIDE SEQUENCE [LARGE SCALE GENOMIC DNA]</scope>
    <source>
        <strain evidence="2 3">KB11</strain>
    </source>
</reference>
<dbReference type="EMBL" id="CP017803">
    <property type="protein sequence ID" value="ATZ60281.1"/>
    <property type="molecule type" value="Genomic_DNA"/>
</dbReference>
<protein>
    <submittedName>
        <fullName evidence="2">Cation:proton antiporter</fullName>
    </submittedName>
</protein>
<feature type="transmembrane region" description="Helical" evidence="1">
    <location>
        <begin position="64"/>
        <end position="83"/>
    </location>
</feature>
<evidence type="ECO:0000313" key="3">
    <source>
        <dbReference type="Proteomes" id="UP000232133"/>
    </source>
</evidence>
<organism evidence="2 3">
    <name type="scientific">Methanobrevibacter smithii</name>
    <dbReference type="NCBI Taxonomy" id="2173"/>
    <lineage>
        <taxon>Archaea</taxon>
        <taxon>Methanobacteriati</taxon>
        <taxon>Methanobacteriota</taxon>
        <taxon>Methanomada group</taxon>
        <taxon>Methanobacteria</taxon>
        <taxon>Methanobacteriales</taxon>
        <taxon>Methanobacteriaceae</taxon>
        <taxon>Methanobrevibacter</taxon>
    </lineage>
</organism>
<evidence type="ECO:0000256" key="1">
    <source>
        <dbReference type="SAM" id="Phobius"/>
    </source>
</evidence>
<dbReference type="AlphaFoldDB" id="A0A2H4U835"/>
<dbReference type="NCBIfam" id="NF004929">
    <property type="entry name" value="PRK06286.2-2"/>
    <property type="match status" value="1"/>
</dbReference>
<keyword evidence="1" id="KW-0472">Membrane</keyword>
<feature type="transmembrane region" description="Helical" evidence="1">
    <location>
        <begin position="41"/>
        <end position="58"/>
    </location>
</feature>